<evidence type="ECO:0000313" key="2">
    <source>
        <dbReference type="EMBL" id="SVE50074.1"/>
    </source>
</evidence>
<dbReference type="AlphaFoldDB" id="A0A383E0G8"/>
<feature type="non-terminal residue" evidence="2">
    <location>
        <position position="1"/>
    </location>
</feature>
<sequence>NAWKTPPGARPNRDSMAFWPKTVLS</sequence>
<proteinExistence type="predicted"/>
<evidence type="ECO:0000256" key="1">
    <source>
        <dbReference type="SAM" id="MobiDB-lite"/>
    </source>
</evidence>
<protein>
    <submittedName>
        <fullName evidence="2">Uncharacterized protein</fullName>
    </submittedName>
</protein>
<gene>
    <name evidence="2" type="ORF">METZ01_LOCUS502928</name>
</gene>
<accession>A0A383E0G8</accession>
<organism evidence="2">
    <name type="scientific">marine metagenome</name>
    <dbReference type="NCBI Taxonomy" id="408172"/>
    <lineage>
        <taxon>unclassified sequences</taxon>
        <taxon>metagenomes</taxon>
        <taxon>ecological metagenomes</taxon>
    </lineage>
</organism>
<reference evidence="2" key="1">
    <citation type="submission" date="2018-05" db="EMBL/GenBank/DDBJ databases">
        <authorList>
            <person name="Lanie J.A."/>
            <person name="Ng W.-L."/>
            <person name="Kazmierczak K.M."/>
            <person name="Andrzejewski T.M."/>
            <person name="Davidsen T.M."/>
            <person name="Wayne K.J."/>
            <person name="Tettelin H."/>
            <person name="Glass J.I."/>
            <person name="Rusch D."/>
            <person name="Podicherti R."/>
            <person name="Tsui H.-C.T."/>
            <person name="Winkler M.E."/>
        </authorList>
    </citation>
    <scope>NUCLEOTIDE SEQUENCE</scope>
</reference>
<dbReference type="EMBL" id="UINC01221655">
    <property type="protein sequence ID" value="SVE50074.1"/>
    <property type="molecule type" value="Genomic_DNA"/>
</dbReference>
<name>A0A383E0G8_9ZZZZ</name>
<feature type="region of interest" description="Disordered" evidence="1">
    <location>
        <begin position="1"/>
        <end position="25"/>
    </location>
</feature>